<gene>
    <name evidence="1" type="ordered locus">SG1192</name>
</gene>
<dbReference type="KEGG" id="sgl:SG1192"/>
<sequence length="185" mass="18799">MACHAPGCFIRWRCEMCTGVEIALVASSVLAAGGAVVQGQQQQKMANYQAAQAEADADAAKAAAKVQAEKIRKAGQHQAAQANAALAASGVETGEGTALRITSGITGDAEEDAYTTIVNGMNTSARYRAQAQADRISGSNAASAGYINAGSALLQGGAKAYSGWKKANPTTDAASSNLFANMGIR</sequence>
<evidence type="ECO:0000313" key="1">
    <source>
        <dbReference type="EMBL" id="BAE74467.1"/>
    </source>
</evidence>
<keyword evidence="2" id="KW-1185">Reference proteome</keyword>
<evidence type="ECO:0000313" key="2">
    <source>
        <dbReference type="Proteomes" id="UP000001932"/>
    </source>
</evidence>
<dbReference type="EMBL" id="AP008232">
    <property type="protein sequence ID" value="BAE74467.1"/>
    <property type="molecule type" value="Genomic_DNA"/>
</dbReference>
<proteinExistence type="predicted"/>
<dbReference type="eggNOG" id="ENOG5030M89">
    <property type="taxonomic scope" value="Bacteria"/>
</dbReference>
<name>Q2NTQ8_SODGM</name>
<protein>
    <submittedName>
        <fullName evidence="1">Hypothetical phage protein</fullName>
    </submittedName>
</protein>
<organism evidence="1 2">
    <name type="scientific">Sodalis glossinidius (strain morsitans)</name>
    <dbReference type="NCBI Taxonomy" id="343509"/>
    <lineage>
        <taxon>Bacteria</taxon>
        <taxon>Pseudomonadati</taxon>
        <taxon>Pseudomonadota</taxon>
        <taxon>Gammaproteobacteria</taxon>
        <taxon>Enterobacterales</taxon>
        <taxon>Bruguierivoracaceae</taxon>
        <taxon>Sodalis</taxon>
    </lineage>
</organism>
<dbReference type="HOGENOM" id="CLU_1633223_0_0_6"/>
<dbReference type="STRING" id="343509.SG1192"/>
<accession>Q2NTQ8</accession>
<dbReference type="Proteomes" id="UP000001932">
    <property type="component" value="Chromosome"/>
</dbReference>
<dbReference type="AlphaFoldDB" id="Q2NTQ8"/>
<reference evidence="1 2" key="1">
    <citation type="journal article" date="2006" name="Genome Res.">
        <title>Massive genome erosion and functional adaptations provide insights into the symbiotic lifestyle of Sodalis glossinidius in the tsetse host.</title>
        <authorList>
            <person name="Toh H."/>
            <person name="Weiss B.L."/>
            <person name="Perkin S.A.H."/>
            <person name="Yamashita A."/>
            <person name="Oshima K."/>
            <person name="Hattori M."/>
            <person name="Aksoy S."/>
        </authorList>
    </citation>
    <scope>NUCLEOTIDE SEQUENCE [LARGE SCALE GENOMIC DNA]</scope>
    <source>
        <strain evidence="2">morsitans</strain>
    </source>
</reference>